<dbReference type="PROSITE" id="PS50106">
    <property type="entry name" value="PDZ"/>
    <property type="match status" value="1"/>
</dbReference>
<dbReference type="Gene3D" id="2.30.42.10">
    <property type="match status" value="2"/>
</dbReference>
<feature type="chain" id="PRO_5046222747" description="PDZ domain-containing protein" evidence="2">
    <location>
        <begin position="24"/>
        <end position="322"/>
    </location>
</feature>
<protein>
    <recommendedName>
        <fullName evidence="3">PDZ domain-containing protein</fullName>
    </recommendedName>
</protein>
<dbReference type="EMBL" id="CP029600">
    <property type="protein sequence ID" value="AWO01747.1"/>
    <property type="molecule type" value="Genomic_DNA"/>
</dbReference>
<evidence type="ECO:0000259" key="3">
    <source>
        <dbReference type="PROSITE" id="PS50106"/>
    </source>
</evidence>
<dbReference type="PANTHER" id="PTHR22939">
    <property type="entry name" value="SERINE PROTEASE FAMILY S1C HTRA-RELATED"/>
    <property type="match status" value="1"/>
</dbReference>
<evidence type="ECO:0000256" key="1">
    <source>
        <dbReference type="ARBA" id="ARBA00010541"/>
    </source>
</evidence>
<dbReference type="SUPFAM" id="SSF50156">
    <property type="entry name" value="PDZ domain-like"/>
    <property type="match status" value="2"/>
</dbReference>
<sequence>MRKLLYILSMSALATSLVLPAAAQEKRSGKLGEYDEIVIKRKNGDKNAKVTIEIRDGEVLADGQQLNAYKGDGIIIQRRRIVPRNGNMGAMPFFNDDDDHSFAITGNKAVLGVITEKKEAAGATVVEVGEGTAAEKAGLKKGDVITAVNDKKVSEPQDLHETIGEMEPGDKVTVTYKRNGKESKATATLGKRTDNVPRIFNFPPARPDNQFRFRGDMPPFGSFGPAFGNRGNRLGLSVQDTEEGNGAKVLGVTKGSAAEEAGFAENDVVTEIAGKAVKNAAEVAAAYRDHQQESSITAKVRRNGKTETLTIKVPKRLNTENL</sequence>
<gene>
    <name evidence="4" type="ORF">DLD77_08570</name>
</gene>
<dbReference type="RefSeq" id="WP_119077955.1">
    <property type="nucleotide sequence ID" value="NZ_CP029600.1"/>
</dbReference>
<evidence type="ECO:0000256" key="2">
    <source>
        <dbReference type="SAM" id="SignalP"/>
    </source>
</evidence>
<dbReference type="Proteomes" id="UP000246099">
    <property type="component" value="Chromosome"/>
</dbReference>
<evidence type="ECO:0000313" key="5">
    <source>
        <dbReference type="Proteomes" id="UP000246099"/>
    </source>
</evidence>
<dbReference type="PANTHER" id="PTHR22939:SF129">
    <property type="entry name" value="SERINE PROTEASE HTRA2, MITOCHONDRIAL"/>
    <property type="match status" value="1"/>
</dbReference>
<accession>A0ABN5LQU3</accession>
<keyword evidence="5" id="KW-1185">Reference proteome</keyword>
<reference evidence="4 5" key="1">
    <citation type="submission" date="2018-05" db="EMBL/GenBank/DDBJ databases">
        <title>Chitinophaga sp. nov., isolated from rhizosphere soil of Alhagi.</title>
        <authorList>
            <person name="Liu Y."/>
        </authorList>
    </citation>
    <scope>NUCLEOTIDE SEQUENCE [LARGE SCALE GENOMIC DNA]</scope>
    <source>
        <strain evidence="4 5">T22</strain>
    </source>
</reference>
<dbReference type="InterPro" id="IPR036034">
    <property type="entry name" value="PDZ_sf"/>
</dbReference>
<dbReference type="InterPro" id="IPR001478">
    <property type="entry name" value="PDZ"/>
</dbReference>
<comment type="similarity">
    <text evidence="1">Belongs to the peptidase S1C family.</text>
</comment>
<keyword evidence="2" id="KW-0732">Signal</keyword>
<dbReference type="SMART" id="SM00228">
    <property type="entry name" value="PDZ"/>
    <property type="match status" value="2"/>
</dbReference>
<feature type="domain" description="PDZ" evidence="3">
    <location>
        <begin position="106"/>
        <end position="154"/>
    </location>
</feature>
<proteinExistence type="inferred from homology"/>
<name>A0ABN5LQU3_9BACT</name>
<dbReference type="Pfam" id="PF13180">
    <property type="entry name" value="PDZ_2"/>
    <property type="match status" value="2"/>
</dbReference>
<organism evidence="4 5">
    <name type="scientific">Chitinophaga alhagiae</name>
    <dbReference type="NCBI Taxonomy" id="2203219"/>
    <lineage>
        <taxon>Bacteria</taxon>
        <taxon>Pseudomonadati</taxon>
        <taxon>Bacteroidota</taxon>
        <taxon>Chitinophagia</taxon>
        <taxon>Chitinophagales</taxon>
        <taxon>Chitinophagaceae</taxon>
        <taxon>Chitinophaga</taxon>
    </lineage>
</organism>
<evidence type="ECO:0000313" key="4">
    <source>
        <dbReference type="EMBL" id="AWO01747.1"/>
    </source>
</evidence>
<feature type="signal peptide" evidence="2">
    <location>
        <begin position="1"/>
        <end position="23"/>
    </location>
</feature>